<gene>
    <name evidence="2" type="ORF">AXG93_763s1380</name>
</gene>
<dbReference type="EMBL" id="LVLJ01000267">
    <property type="protein sequence ID" value="OAE35104.1"/>
    <property type="molecule type" value="Genomic_DNA"/>
</dbReference>
<proteinExistence type="predicted"/>
<reference evidence="2" key="1">
    <citation type="submission" date="2016-03" db="EMBL/GenBank/DDBJ databases">
        <title>Mechanisms controlling the formation of the plant cell surface in tip-growing cells are functionally conserved among land plants.</title>
        <authorList>
            <person name="Honkanen S."/>
            <person name="Jones V.A."/>
            <person name="Morieri G."/>
            <person name="Champion C."/>
            <person name="Hetherington A.J."/>
            <person name="Kelly S."/>
            <person name="Saint-Marcoux D."/>
            <person name="Proust H."/>
            <person name="Prescott H."/>
            <person name="Dolan L."/>
        </authorList>
    </citation>
    <scope>NUCLEOTIDE SEQUENCE [LARGE SCALE GENOMIC DNA]</scope>
    <source>
        <tissue evidence="2">Whole gametophyte</tissue>
    </source>
</reference>
<accession>A0A176WQK1</accession>
<evidence type="ECO:0000313" key="2">
    <source>
        <dbReference type="EMBL" id="OAE35104.1"/>
    </source>
</evidence>
<comment type="caution">
    <text evidence="2">The sequence shown here is derived from an EMBL/GenBank/DDBJ whole genome shotgun (WGS) entry which is preliminary data.</text>
</comment>
<dbReference type="AlphaFoldDB" id="A0A176WQK1"/>
<feature type="region of interest" description="Disordered" evidence="1">
    <location>
        <begin position="258"/>
        <end position="283"/>
    </location>
</feature>
<dbReference type="Proteomes" id="UP000077202">
    <property type="component" value="Unassembled WGS sequence"/>
</dbReference>
<sequence>MVSSTYSASEFPSSGQEEIKNEGRPFLPLLAAGADSGAADMWGNGDSGSLDGRALSDGHGAKVRILANDHYVTQEAEAASAMSIAILAFGIFVAHFCQLQSWLLHLGPDDGWLVLVLRSQFCRGRFCPSLAPRERGVATRAFGPDAPPALATLAAPPPSPDPVPELASHSLFLFEGRGGKERRGPPSDGEAVSRTCGNIARGICAIESEGEGRRPSGGHGGYVTREGIMTDIKSSCGHGQVGSLASAGFLPGAAMGSKVWGTHDKGPKQSARPCAQKPPSLGR</sequence>
<name>A0A176WQK1_MARPO</name>
<evidence type="ECO:0000256" key="1">
    <source>
        <dbReference type="SAM" id="MobiDB-lite"/>
    </source>
</evidence>
<evidence type="ECO:0000313" key="3">
    <source>
        <dbReference type="Proteomes" id="UP000077202"/>
    </source>
</evidence>
<keyword evidence="3" id="KW-1185">Reference proteome</keyword>
<protein>
    <submittedName>
        <fullName evidence="2">Uncharacterized protein</fullName>
    </submittedName>
</protein>
<organism evidence="2 3">
    <name type="scientific">Marchantia polymorpha subsp. ruderalis</name>
    <dbReference type="NCBI Taxonomy" id="1480154"/>
    <lineage>
        <taxon>Eukaryota</taxon>
        <taxon>Viridiplantae</taxon>
        <taxon>Streptophyta</taxon>
        <taxon>Embryophyta</taxon>
        <taxon>Marchantiophyta</taxon>
        <taxon>Marchantiopsida</taxon>
        <taxon>Marchantiidae</taxon>
        <taxon>Marchantiales</taxon>
        <taxon>Marchantiaceae</taxon>
        <taxon>Marchantia</taxon>
    </lineage>
</organism>